<comment type="caution">
    <text evidence="2">The sequence shown here is derived from an EMBL/GenBank/DDBJ whole genome shotgun (WGS) entry which is preliminary data.</text>
</comment>
<name>A0A556VBX5_BAGYA</name>
<protein>
    <submittedName>
        <fullName evidence="2">Uncharacterized protein</fullName>
    </submittedName>
</protein>
<sequence length="638" mass="70396">MADPLRRTLLAKLRGKKAKKCSMPSDWSTEEGKEKVFGESQRTEPDYVPSAMRGKQGCVYGGLQPCVHVHAGRGGDQSGGHGGQDAHTLSGVSGHKPELLFPNEASKQPVAVPRRHTEGDSIGFGNCSEVPFQPMMDTVTNANCRESAFIHNMTKEKHEKVERFLSPDRQEPGETKLNRPDPPSLFQFLHSEQDLMRTIERSLELCEDFSLPSLQSPTFFPTELEIVDADLAPRLVCAREGLSRHNSVDSEDDDYYDNEILPFYESGSRSNKSNDSEGPSRTSLHPLQSESDQTADSSAQETDRLRSQLKEAYYLLINAMDGIALDGQVQSNGYVEQSSISSQSQDSLSVCSDSSTRFSRSSGEHGGHRWSPPSPDESAFAHRRSCKRSNSLQNITLAQGRPKLQRSMSADSVWYAVQEKCCEPYTENENLAKDVPCDTPPLPNVGKLELETAAIETMVSEHAEEENSCSDDHLDSSHGHLPRTSDPLCSQQLNVNTHVGSATGKPPGFTVNKMQEWMHKGRLLSSEMRQRIAGSSSHGVAQERYTHEGKTWSKTFNQASTVNGEKVGLVNLSGGHLPDAFLRYGNRTLWEGIFGVLALRLLRVRLLNTEDRKAAVTHSLGSPGVFYVPLSVVLPEGE</sequence>
<evidence type="ECO:0000256" key="1">
    <source>
        <dbReference type="SAM" id="MobiDB-lite"/>
    </source>
</evidence>
<feature type="region of interest" description="Disordered" evidence="1">
    <location>
        <begin position="21"/>
        <end position="47"/>
    </location>
</feature>
<dbReference type="EMBL" id="VCAZ01000215">
    <property type="protein sequence ID" value="TTI46061.1"/>
    <property type="molecule type" value="Genomic_DNA"/>
</dbReference>
<keyword evidence="3" id="KW-1185">Reference proteome</keyword>
<feature type="region of interest" description="Disordered" evidence="1">
    <location>
        <begin position="336"/>
        <end position="380"/>
    </location>
</feature>
<dbReference type="AlphaFoldDB" id="A0A556VBX5"/>
<dbReference type="OrthoDB" id="120383at2759"/>
<evidence type="ECO:0000313" key="2">
    <source>
        <dbReference type="EMBL" id="TTI46061.1"/>
    </source>
</evidence>
<feature type="compositionally biased region" description="Low complexity" evidence="1">
    <location>
        <begin position="337"/>
        <end position="361"/>
    </location>
</feature>
<dbReference type="Proteomes" id="UP000319801">
    <property type="component" value="Unassembled WGS sequence"/>
</dbReference>
<feature type="region of interest" description="Disordered" evidence="1">
    <location>
        <begin position="264"/>
        <end position="304"/>
    </location>
</feature>
<feature type="region of interest" description="Disordered" evidence="1">
    <location>
        <begin position="460"/>
        <end position="489"/>
    </location>
</feature>
<accession>A0A556VBX5</accession>
<evidence type="ECO:0000313" key="3">
    <source>
        <dbReference type="Proteomes" id="UP000319801"/>
    </source>
</evidence>
<gene>
    <name evidence="2" type="ORF">Baya_15425</name>
</gene>
<organism evidence="2 3">
    <name type="scientific">Bagarius yarrelli</name>
    <name type="common">Goonch</name>
    <name type="synonym">Bagrus yarrelli</name>
    <dbReference type="NCBI Taxonomy" id="175774"/>
    <lineage>
        <taxon>Eukaryota</taxon>
        <taxon>Metazoa</taxon>
        <taxon>Chordata</taxon>
        <taxon>Craniata</taxon>
        <taxon>Vertebrata</taxon>
        <taxon>Euteleostomi</taxon>
        <taxon>Actinopterygii</taxon>
        <taxon>Neopterygii</taxon>
        <taxon>Teleostei</taxon>
        <taxon>Ostariophysi</taxon>
        <taxon>Siluriformes</taxon>
        <taxon>Sisoridae</taxon>
        <taxon>Sisorinae</taxon>
        <taxon>Bagarius</taxon>
    </lineage>
</organism>
<reference evidence="2 3" key="1">
    <citation type="journal article" date="2019" name="Genome Biol. Evol.">
        <title>Whole-Genome Sequencing of the Giant Devil Catfish, Bagarius yarrelli.</title>
        <authorList>
            <person name="Jiang W."/>
            <person name="Lv Y."/>
            <person name="Cheng L."/>
            <person name="Yang K."/>
            <person name="Chao B."/>
            <person name="Wang X."/>
            <person name="Li Y."/>
            <person name="Pan X."/>
            <person name="You X."/>
            <person name="Zhang Y."/>
            <person name="Yang J."/>
            <person name="Li J."/>
            <person name="Zhang X."/>
            <person name="Liu S."/>
            <person name="Sun C."/>
            <person name="Yang J."/>
            <person name="Shi Q."/>
        </authorList>
    </citation>
    <scope>NUCLEOTIDE SEQUENCE [LARGE SCALE GENOMIC DNA]</scope>
    <source>
        <strain evidence="2">JWS20170419001</strain>
        <tissue evidence="2">Muscle</tissue>
    </source>
</reference>
<proteinExistence type="predicted"/>
<feature type="compositionally biased region" description="Polar residues" evidence="1">
    <location>
        <begin position="267"/>
        <end position="300"/>
    </location>
</feature>
<feature type="compositionally biased region" description="Basic and acidic residues" evidence="1">
    <location>
        <begin position="30"/>
        <end position="45"/>
    </location>
</feature>